<name>A0ABX8UEV5_9BURK</name>
<proteinExistence type="predicted"/>
<dbReference type="RefSeq" id="WP_219796304.1">
    <property type="nucleotide sequence ID" value="NZ_CP080095.1"/>
</dbReference>
<protein>
    <submittedName>
        <fullName evidence="2">Uncharacterized protein</fullName>
    </submittedName>
</protein>
<feature type="coiled-coil region" evidence="1">
    <location>
        <begin position="195"/>
        <end position="222"/>
    </location>
</feature>
<sequence length="223" mass="25008">MRVESMMAEYHTSMLRVAVMVTRTSASEVEAGAPTTFFGEEDCMSSIHVNTVFKSLQEPGADVVQPRAFAADTVTTAASQAVASSMAGPYRAMRHGSVKRPTEPDRSRAQQKVQEAKLALLAKKRLVETKKGELNLARSTYDDVDKLTIDLDNERYKLRQRSDIHEREKAGDHRSTLEKQYSDAWHAKVRATTAVSTLELDLATLEGELVREKQEIDRLERLL</sequence>
<keyword evidence="3" id="KW-1185">Reference proteome</keyword>
<dbReference type="Proteomes" id="UP000826462">
    <property type="component" value="Chromosome 1"/>
</dbReference>
<accession>A0ABX8UEV5</accession>
<evidence type="ECO:0000313" key="2">
    <source>
        <dbReference type="EMBL" id="QYD67311.1"/>
    </source>
</evidence>
<evidence type="ECO:0000256" key="1">
    <source>
        <dbReference type="SAM" id="Coils"/>
    </source>
</evidence>
<evidence type="ECO:0000313" key="3">
    <source>
        <dbReference type="Proteomes" id="UP000826462"/>
    </source>
</evidence>
<organism evidence="2 3">
    <name type="scientific">Paraburkholderia edwinii</name>
    <dbReference type="NCBI Taxonomy" id="2861782"/>
    <lineage>
        <taxon>Bacteria</taxon>
        <taxon>Pseudomonadati</taxon>
        <taxon>Pseudomonadota</taxon>
        <taxon>Betaproteobacteria</taxon>
        <taxon>Burkholderiales</taxon>
        <taxon>Burkholderiaceae</taxon>
        <taxon>Paraburkholderia</taxon>
    </lineage>
</organism>
<dbReference type="EMBL" id="CP080095">
    <property type="protein sequence ID" value="QYD67311.1"/>
    <property type="molecule type" value="Genomic_DNA"/>
</dbReference>
<reference evidence="2 3" key="1">
    <citation type="submission" date="2021-07" db="EMBL/GenBank/DDBJ databases">
        <title>Paraburkholderia edwinii protects Aspergillus sp. from phenazines by acting as a toxin sponge.</title>
        <authorList>
            <person name="Dahlstrom K.M."/>
            <person name="Newman D.K."/>
        </authorList>
    </citation>
    <scope>NUCLEOTIDE SEQUENCE [LARGE SCALE GENOMIC DNA]</scope>
    <source>
        <strain evidence="2 3">Pe01</strain>
    </source>
</reference>
<keyword evidence="1" id="KW-0175">Coiled coil</keyword>
<gene>
    <name evidence="2" type="ORF">KZJ38_13110</name>
</gene>